<keyword evidence="3" id="KW-1185">Reference proteome</keyword>
<dbReference type="InterPro" id="IPR011460">
    <property type="entry name" value="Lcl_C"/>
</dbReference>
<organism evidence="2 3">
    <name type="scientific">Desulfoprunum benzoelyticum</name>
    <dbReference type="NCBI Taxonomy" id="1506996"/>
    <lineage>
        <taxon>Bacteria</taxon>
        <taxon>Pseudomonadati</taxon>
        <taxon>Thermodesulfobacteriota</taxon>
        <taxon>Desulfobulbia</taxon>
        <taxon>Desulfobulbales</taxon>
        <taxon>Desulfobulbaceae</taxon>
        <taxon>Desulfoprunum</taxon>
    </lineage>
</organism>
<evidence type="ECO:0000313" key="3">
    <source>
        <dbReference type="Proteomes" id="UP000539642"/>
    </source>
</evidence>
<comment type="caution">
    <text evidence="2">The sequence shown here is derived from an EMBL/GenBank/DDBJ whole genome shotgun (WGS) entry which is preliminary data.</text>
</comment>
<evidence type="ECO:0000313" key="2">
    <source>
        <dbReference type="EMBL" id="MBB5347055.1"/>
    </source>
</evidence>
<dbReference type="Pfam" id="PF07603">
    <property type="entry name" value="Lcl_C"/>
    <property type="match status" value="1"/>
</dbReference>
<evidence type="ECO:0000259" key="1">
    <source>
        <dbReference type="Pfam" id="PF07603"/>
    </source>
</evidence>
<protein>
    <recommendedName>
        <fullName evidence="1">Lcl C-terminal domain-containing protein</fullName>
    </recommendedName>
</protein>
<dbReference type="PROSITE" id="PS51257">
    <property type="entry name" value="PROKAR_LIPOPROTEIN"/>
    <property type="match status" value="1"/>
</dbReference>
<sequence length="253" mass="27454">MKNRSIWVLILFLLIGLGACGGNQSAVEGKLVDWNGKPVAGVKISANQVQPLKGYARLEAVTRSDGTFRLDGLYPSSKYVLKPQSDKWTCNTAVELASAPQGETALLPEPIKITEAFLKEGGIPVVDLATGATRFTVSADGVIADFSTGLEWVIGPDQDTSYAQAEQWVAGFTAAGGGWRLPTRAELQGLYQPDAGERNMAPAFKTTGWLLWAEPRDAASAWAFNFKNGSEYWYYRDSSDGNRVFGVRAKPKQ</sequence>
<gene>
    <name evidence="2" type="ORF">HNQ81_000765</name>
</gene>
<proteinExistence type="predicted"/>
<dbReference type="Proteomes" id="UP000539642">
    <property type="component" value="Unassembled WGS sequence"/>
</dbReference>
<dbReference type="RefSeq" id="WP_183348460.1">
    <property type="nucleotide sequence ID" value="NZ_JACHEO010000002.1"/>
</dbReference>
<feature type="domain" description="Lcl C-terminal" evidence="1">
    <location>
        <begin position="141"/>
        <end position="244"/>
    </location>
</feature>
<name>A0A840UN45_9BACT</name>
<dbReference type="SUPFAM" id="SSF49464">
    <property type="entry name" value="Carboxypeptidase regulatory domain-like"/>
    <property type="match status" value="1"/>
</dbReference>
<reference evidence="2 3" key="1">
    <citation type="submission" date="2020-08" db="EMBL/GenBank/DDBJ databases">
        <title>Genomic Encyclopedia of Type Strains, Phase IV (KMG-IV): sequencing the most valuable type-strain genomes for metagenomic binning, comparative biology and taxonomic classification.</title>
        <authorList>
            <person name="Goeker M."/>
        </authorList>
    </citation>
    <scope>NUCLEOTIDE SEQUENCE [LARGE SCALE GENOMIC DNA]</scope>
    <source>
        <strain evidence="2 3">DSM 28570</strain>
    </source>
</reference>
<dbReference type="EMBL" id="JACHEO010000002">
    <property type="protein sequence ID" value="MBB5347055.1"/>
    <property type="molecule type" value="Genomic_DNA"/>
</dbReference>
<dbReference type="InterPro" id="IPR008969">
    <property type="entry name" value="CarboxyPept-like_regulatory"/>
</dbReference>
<accession>A0A840UN45</accession>
<dbReference type="AlphaFoldDB" id="A0A840UN45"/>